<accession>Q8EUA0</accession>
<keyword evidence="7" id="KW-1185">Reference proteome</keyword>
<gene>
    <name evidence="6" type="ordered locus">MYPE10310</name>
</gene>
<evidence type="ECO:0000256" key="2">
    <source>
        <dbReference type="ARBA" id="ARBA00015800"/>
    </source>
</evidence>
<dbReference type="Proteomes" id="UP000002522">
    <property type="component" value="Chromosome"/>
</dbReference>
<keyword evidence="3" id="KW-0521">NADP</keyword>
<dbReference type="SMART" id="SM01240">
    <property type="entry name" value="IMPDH"/>
    <property type="match status" value="1"/>
</dbReference>
<evidence type="ECO:0000313" key="6">
    <source>
        <dbReference type="EMBL" id="BAC44816.1"/>
    </source>
</evidence>
<evidence type="ECO:0000256" key="3">
    <source>
        <dbReference type="ARBA" id="ARBA00022857"/>
    </source>
</evidence>
<dbReference type="FunCoup" id="Q8EUA0">
    <property type="interactions" value="32"/>
</dbReference>
<feature type="domain" description="IMP dehydrogenase/GMP reductase" evidence="5">
    <location>
        <begin position="106"/>
        <end position="257"/>
    </location>
</feature>
<dbReference type="PANTHER" id="PTHR43170">
    <property type="entry name" value="GMP REDUCTASE"/>
    <property type="match status" value="1"/>
</dbReference>
<dbReference type="GO" id="GO:0003920">
    <property type="term" value="F:GMP reductase activity"/>
    <property type="evidence" value="ECO:0007669"/>
    <property type="project" value="UniProtKB-EC"/>
</dbReference>
<dbReference type="eggNOG" id="COG0516">
    <property type="taxonomic scope" value="Bacteria"/>
</dbReference>
<evidence type="ECO:0000259" key="5">
    <source>
        <dbReference type="Pfam" id="PF00478"/>
    </source>
</evidence>
<reference evidence="6 7" key="1">
    <citation type="journal article" date="2002" name="Nucleic Acids Res.">
        <title>The complete genomic sequence of Mycoplasma penetrans, an intracellular bacterial pathogen in humans.</title>
        <authorList>
            <person name="Sasaki Y."/>
            <person name="Ishikawa J."/>
            <person name="Yamashita A."/>
            <person name="Oshima K."/>
            <person name="Kenri T."/>
            <person name="Furuya K."/>
            <person name="Yoshino C."/>
            <person name="Horino A."/>
            <person name="Shiba T."/>
            <person name="Sasaki T."/>
            <person name="Hattori M."/>
        </authorList>
    </citation>
    <scope>NUCLEOTIDE SEQUENCE [LARGE SCALE GENOMIC DNA]</scope>
    <source>
        <strain evidence="6 7">HF-2</strain>
    </source>
</reference>
<dbReference type="EC" id="1.7.1.7" evidence="1"/>
<protein>
    <recommendedName>
        <fullName evidence="2">GMP reductase</fullName>
        <ecNumber evidence="1">1.7.1.7</ecNumber>
    </recommendedName>
</protein>
<dbReference type="InParanoid" id="Q8EUA0"/>
<dbReference type="EMBL" id="BA000026">
    <property type="protein sequence ID" value="BAC44816.1"/>
    <property type="molecule type" value="Genomic_DNA"/>
</dbReference>
<dbReference type="InterPro" id="IPR001093">
    <property type="entry name" value="IMP_DH_GMPRt"/>
</dbReference>
<name>Q8EUA0_MALP2</name>
<dbReference type="HOGENOM" id="CLU_731203_0_0_14"/>
<dbReference type="InterPro" id="IPR050139">
    <property type="entry name" value="GMP_reductase"/>
</dbReference>
<proteinExistence type="predicted"/>
<dbReference type="AlphaFoldDB" id="Q8EUA0"/>
<keyword evidence="4" id="KW-0560">Oxidoreductase</keyword>
<dbReference type="Pfam" id="PF00478">
    <property type="entry name" value="IMPDH"/>
    <property type="match status" value="1"/>
</dbReference>
<organism evidence="6 7">
    <name type="scientific">Malacoplasma penetrans (strain HF-2)</name>
    <name type="common">Mycoplasma penetrans</name>
    <dbReference type="NCBI Taxonomy" id="272633"/>
    <lineage>
        <taxon>Bacteria</taxon>
        <taxon>Bacillati</taxon>
        <taxon>Mycoplasmatota</taxon>
        <taxon>Mycoplasmoidales</taxon>
        <taxon>Mycoplasmoidaceae</taxon>
        <taxon>Malacoplasma</taxon>
    </lineage>
</organism>
<evidence type="ECO:0000313" key="7">
    <source>
        <dbReference type="Proteomes" id="UP000002522"/>
    </source>
</evidence>
<evidence type="ECO:0000256" key="1">
    <source>
        <dbReference type="ARBA" id="ARBA00012678"/>
    </source>
</evidence>
<evidence type="ECO:0000256" key="4">
    <source>
        <dbReference type="ARBA" id="ARBA00023002"/>
    </source>
</evidence>
<dbReference type="PANTHER" id="PTHR43170:SF5">
    <property type="entry name" value="GMP REDUCTASE"/>
    <property type="match status" value="1"/>
</dbReference>
<sequence>MKMSINRDLLFGIQEVCIYPKAITNIRSRSQCSPLINGKLPLFTAPMTSVIDNKTYKIYEENNINVIIPRTVPIHERARFFDKCFVAMGLDEMEEYVKLNYKEMAKLESINILIDISNGHMRRLANSIRDLKRIFRNKISIMCGNIANPLTFQYLSEAGADYIRVGIGAGCGCITASNTGIFYPMGSLIYECRKIQEKMEESYRLNGTSKPAKIVADGGMKNYDYIIKSLYLGADYVMCGRLFSQCWESPGEIWYKEKSSQNIHENWKLLGNHSTSEEHLEYQPDIYDYKKIFYGMATKKAQTEMEAAADQKEKKPLKTSEGIIKELPILHRIEGWVENFRSYLTSAMSYTDCLTLKDVKNFKEFRLMTYAAQESYNK</sequence>
<dbReference type="Gene3D" id="3.20.20.70">
    <property type="entry name" value="Aldolase class I"/>
    <property type="match status" value="1"/>
</dbReference>
<dbReference type="SUPFAM" id="SSF51412">
    <property type="entry name" value="Inosine monophosphate dehydrogenase (IMPDH)"/>
    <property type="match status" value="1"/>
</dbReference>
<dbReference type="KEGG" id="mpe:MYPE10310"/>
<dbReference type="STRING" id="272633.gene:10732150"/>
<dbReference type="InterPro" id="IPR013785">
    <property type="entry name" value="Aldolase_TIM"/>
</dbReference>